<proteinExistence type="predicted"/>
<evidence type="ECO:0000313" key="2">
    <source>
        <dbReference type="EMBL" id="ROH86805.1"/>
    </source>
</evidence>
<dbReference type="AlphaFoldDB" id="A0A3N0V269"/>
<comment type="caution">
    <text evidence="2">The sequence shown here is derived from an EMBL/GenBank/DDBJ whole genome shotgun (WGS) entry which is preliminary data.</text>
</comment>
<keyword evidence="3" id="KW-1185">Reference proteome</keyword>
<keyword evidence="1" id="KW-0732">Signal</keyword>
<evidence type="ECO:0000313" key="3">
    <source>
        <dbReference type="Proteomes" id="UP000282106"/>
    </source>
</evidence>
<dbReference type="Proteomes" id="UP000282106">
    <property type="component" value="Unassembled WGS sequence"/>
</dbReference>
<dbReference type="EMBL" id="RJVO01000008">
    <property type="protein sequence ID" value="ROH86805.1"/>
    <property type="molecule type" value="Genomic_DNA"/>
</dbReference>
<name>A0A3N0V269_9GAMM</name>
<accession>A0A3N0V269</accession>
<dbReference type="InterPro" id="IPR010752">
    <property type="entry name" value="DUF1329"/>
</dbReference>
<protein>
    <submittedName>
        <fullName evidence="2">DUF1329 domain-containing protein</fullName>
    </submittedName>
</protein>
<dbReference type="CDD" id="cd16329">
    <property type="entry name" value="LolA_like"/>
    <property type="match status" value="1"/>
</dbReference>
<gene>
    <name evidence="2" type="ORF">ED208_14905</name>
</gene>
<sequence length="451" mass="50331">MIISGLLLAGLAQGVLAQTPSPAARGAELDGPKLSCTGAERAGSKTGVAAYRGQWLDSWPGIKNPQGYDPGPYADEQPLYTVTADNAGQYAALLSEGQKALLAKYPKSFRMPVYPSHRDFRFPDLACEQTRRNLETASLRNEGLELAGVQGGIPFPFPASGLEAIWNVMATRHVWNETATVDTADVFPSGKIAWGKMKYLTLAPGAAPDGGGKIENNIAAYFLSEVLLPSRDKGSIGVGFQPFNFKDGSTHVWQYNPGTRRLRQAPDIAFDYPVPPSGLRTVDDDHLFNGSPERYQWKLVGKRELLIPYNNFRINDPALKYKDLLTPGSLNPDYQRYELHRVWVIEATLKKGLRHVYGRRTIYADEDSWLAHWADNYDTRGQLWRTAMVHYRYAPDAQAFHRGVSIYHDLNLGAYEATYLVNEAGKGWWRLNRDDLNPQMFNPNAVTRSGH</sequence>
<dbReference type="InParanoid" id="A0A3N0V269"/>
<evidence type="ECO:0000256" key="1">
    <source>
        <dbReference type="SAM" id="SignalP"/>
    </source>
</evidence>
<feature type="signal peptide" evidence="1">
    <location>
        <begin position="1"/>
        <end position="17"/>
    </location>
</feature>
<organism evidence="2 3">
    <name type="scientific">Stagnimonas aquatica</name>
    <dbReference type="NCBI Taxonomy" id="2689987"/>
    <lineage>
        <taxon>Bacteria</taxon>
        <taxon>Pseudomonadati</taxon>
        <taxon>Pseudomonadota</taxon>
        <taxon>Gammaproteobacteria</taxon>
        <taxon>Nevskiales</taxon>
        <taxon>Nevskiaceae</taxon>
        <taxon>Stagnimonas</taxon>
    </lineage>
</organism>
<dbReference type="Pfam" id="PF07044">
    <property type="entry name" value="DUF1329"/>
    <property type="match status" value="1"/>
</dbReference>
<dbReference type="Gene3D" id="2.50.20.10">
    <property type="entry name" value="Lipoprotein localisation LolA/LolB/LppX"/>
    <property type="match status" value="1"/>
</dbReference>
<feature type="chain" id="PRO_5018223401" evidence="1">
    <location>
        <begin position="18"/>
        <end position="451"/>
    </location>
</feature>
<reference evidence="2 3" key="1">
    <citation type="submission" date="2018-10" db="EMBL/GenBank/DDBJ databases">
        <authorList>
            <person name="Chen W.-M."/>
        </authorList>
    </citation>
    <scope>NUCLEOTIDE SEQUENCE [LARGE SCALE GENOMIC DNA]</scope>
    <source>
        <strain evidence="2 3">THS-13</strain>
    </source>
</reference>